<dbReference type="UniPathway" id="UPA00544"/>
<evidence type="ECO:0000256" key="1">
    <source>
        <dbReference type="ARBA" id="ARBA00023277"/>
    </source>
</evidence>
<dbReference type="HAMAP" id="MF_01270">
    <property type="entry name" value="AnhMurNAc_kinase"/>
    <property type="match status" value="1"/>
</dbReference>
<dbReference type="SUPFAM" id="SSF53067">
    <property type="entry name" value="Actin-like ATPase domain"/>
    <property type="match status" value="1"/>
</dbReference>
<dbReference type="PANTHER" id="PTHR30605">
    <property type="entry name" value="ANHYDRO-N-ACETYLMURAMIC ACID KINASE"/>
    <property type="match status" value="1"/>
</dbReference>
<dbReference type="PANTHER" id="PTHR30605:SF0">
    <property type="entry name" value="ANHYDRO-N-ACETYLMURAMIC ACID KINASE"/>
    <property type="match status" value="1"/>
</dbReference>
<proteinExistence type="inferred from homology"/>
<comment type="function">
    <text evidence="2">Catalyzes the specific phosphorylation of 1,6-anhydro-N-acetylmuramic acid (anhMurNAc) with the simultaneous cleavage of the 1,6-anhydro ring, generating MurNAc-6-P. Is required for the utilization of anhMurNAc either imported from the medium or derived from its own cell wall murein, and thus plays a role in cell wall recycling.</text>
</comment>
<dbReference type="OrthoDB" id="9763949at2"/>
<evidence type="ECO:0000313" key="4">
    <source>
        <dbReference type="Proteomes" id="UP000325289"/>
    </source>
</evidence>
<name>A0A1I1VJI6_9RHOB</name>
<dbReference type="NCBIfam" id="NF007141">
    <property type="entry name" value="PRK09585.1-5"/>
    <property type="match status" value="1"/>
</dbReference>
<dbReference type="EC" id="2.7.1.170" evidence="2"/>
<accession>A0A1I1VJI6</accession>
<keyword evidence="2" id="KW-0067">ATP-binding</keyword>
<keyword evidence="4" id="KW-1185">Reference proteome</keyword>
<dbReference type="EMBL" id="FOMS01000003">
    <property type="protein sequence ID" value="SFD81233.1"/>
    <property type="molecule type" value="Genomic_DNA"/>
</dbReference>
<keyword evidence="1 2" id="KW-0119">Carbohydrate metabolism</keyword>
<dbReference type="GO" id="GO:0097175">
    <property type="term" value="P:1,6-anhydro-N-acetyl-beta-muramic acid catabolic process"/>
    <property type="evidence" value="ECO:0007669"/>
    <property type="project" value="UniProtKB-UniRule"/>
</dbReference>
<dbReference type="Proteomes" id="UP000325289">
    <property type="component" value="Unassembled WGS sequence"/>
</dbReference>
<dbReference type="UniPathway" id="UPA00343"/>
<dbReference type="Pfam" id="PF03702">
    <property type="entry name" value="AnmK"/>
    <property type="match status" value="1"/>
</dbReference>
<dbReference type="GO" id="GO:0005524">
    <property type="term" value="F:ATP binding"/>
    <property type="evidence" value="ECO:0007669"/>
    <property type="project" value="UniProtKB-UniRule"/>
</dbReference>
<reference evidence="3 4" key="1">
    <citation type="submission" date="2016-10" db="EMBL/GenBank/DDBJ databases">
        <authorList>
            <person name="Varghese N."/>
            <person name="Submissions S."/>
        </authorList>
    </citation>
    <scope>NUCLEOTIDE SEQUENCE [LARGE SCALE GENOMIC DNA]</scope>
    <source>
        <strain evidence="4">YIM D21,KCTC 23444,ACCC 10710</strain>
    </source>
</reference>
<protein>
    <recommendedName>
        <fullName evidence="2">Anhydro-N-acetylmuramic acid kinase</fullName>
        <ecNumber evidence="2">2.7.1.170</ecNumber>
    </recommendedName>
    <alternativeName>
        <fullName evidence="2">AnhMurNAc kinase</fullName>
    </alternativeName>
</protein>
<dbReference type="InterPro" id="IPR043129">
    <property type="entry name" value="ATPase_NBD"/>
</dbReference>
<keyword evidence="2" id="KW-0808">Transferase</keyword>
<organism evidence="3 4">
    <name type="scientific">Roseivivax sediminis</name>
    <dbReference type="NCBI Taxonomy" id="936889"/>
    <lineage>
        <taxon>Bacteria</taxon>
        <taxon>Pseudomonadati</taxon>
        <taxon>Pseudomonadota</taxon>
        <taxon>Alphaproteobacteria</taxon>
        <taxon>Rhodobacterales</taxon>
        <taxon>Roseobacteraceae</taxon>
        <taxon>Roseivivax</taxon>
    </lineage>
</organism>
<sequence length="376" mass="39344">MTRGKGSTGPVWALGTMSGTSLDGVDAAMIRTDGETVIETGPSAYREYTTEETATLRAALGHWPGDDLEAAAHVVHRAHLDVLSRFDGAEVIGFHGQTLAHEPRGRGTHQLGDGAALADALGVPVVWDFRSADVRLGGEGAPLAPFYHFACARSLGAEAPLAFLNLGGVGNLTWIDPRKPGPADEGALLAFDTGPANAPINDLMTERRGMPYDEGGALAARGRVVEGALELFLEEGYFLKVPPKSLDRDDFSLMLDLVRELDDADAAATMTAMSAAAVMRGIEHCPAPPERLLVTGGGRKNPVLMAMLAAGLDCPVEPVEAAGFDGDMLEAQAFAYLAVRVMRGLPTSCPGTTGVRAAVGGGEISRPGAHSRRRIG</sequence>
<dbReference type="RefSeq" id="WP_149755062.1">
    <property type="nucleotide sequence ID" value="NZ_FOMS01000003.1"/>
</dbReference>
<keyword evidence="2 3" id="KW-0418">Kinase</keyword>
<dbReference type="GO" id="GO:0016301">
    <property type="term" value="F:kinase activity"/>
    <property type="evidence" value="ECO:0007669"/>
    <property type="project" value="UniProtKB-KW"/>
</dbReference>
<comment type="pathway">
    <text evidence="2">Amino-sugar metabolism; 1,6-anhydro-N-acetylmuramate degradation.</text>
</comment>
<dbReference type="GO" id="GO:0009254">
    <property type="term" value="P:peptidoglycan turnover"/>
    <property type="evidence" value="ECO:0007669"/>
    <property type="project" value="UniProtKB-UniRule"/>
</dbReference>
<gene>
    <name evidence="2" type="primary">anmK</name>
    <name evidence="3" type="ORF">SAMN04515678_103150</name>
</gene>
<feature type="binding site" evidence="2">
    <location>
        <begin position="19"/>
        <end position="26"/>
    </location>
    <ligand>
        <name>ATP</name>
        <dbReference type="ChEBI" id="CHEBI:30616"/>
    </ligand>
</feature>
<evidence type="ECO:0000313" key="3">
    <source>
        <dbReference type="EMBL" id="SFD81233.1"/>
    </source>
</evidence>
<dbReference type="GO" id="GO:0006040">
    <property type="term" value="P:amino sugar metabolic process"/>
    <property type="evidence" value="ECO:0007669"/>
    <property type="project" value="InterPro"/>
</dbReference>
<dbReference type="GO" id="GO:0016773">
    <property type="term" value="F:phosphotransferase activity, alcohol group as acceptor"/>
    <property type="evidence" value="ECO:0007669"/>
    <property type="project" value="UniProtKB-UniRule"/>
</dbReference>
<keyword evidence="2" id="KW-0547">Nucleotide-binding</keyword>
<dbReference type="InterPro" id="IPR005338">
    <property type="entry name" value="Anhydro_N_Ac-Mur_kinase"/>
</dbReference>
<comment type="catalytic activity">
    <reaction evidence="2">
        <text>1,6-anhydro-N-acetyl-beta-muramate + ATP + H2O = N-acetyl-D-muramate 6-phosphate + ADP + H(+)</text>
        <dbReference type="Rhea" id="RHEA:24952"/>
        <dbReference type="ChEBI" id="CHEBI:15377"/>
        <dbReference type="ChEBI" id="CHEBI:15378"/>
        <dbReference type="ChEBI" id="CHEBI:30616"/>
        <dbReference type="ChEBI" id="CHEBI:58690"/>
        <dbReference type="ChEBI" id="CHEBI:58722"/>
        <dbReference type="ChEBI" id="CHEBI:456216"/>
        <dbReference type="EC" id="2.7.1.170"/>
    </reaction>
</comment>
<comment type="similarity">
    <text evidence="2">Belongs to the anhydro-N-acetylmuramic acid kinase family.</text>
</comment>
<dbReference type="AlphaFoldDB" id="A0A1I1VJI6"/>
<evidence type="ECO:0000256" key="2">
    <source>
        <dbReference type="HAMAP-Rule" id="MF_01270"/>
    </source>
</evidence>
<comment type="pathway">
    <text evidence="2">Cell wall biogenesis; peptidoglycan recycling.</text>
</comment>
<dbReference type="Gene3D" id="3.30.420.40">
    <property type="match status" value="2"/>
</dbReference>